<dbReference type="InterPro" id="IPR002797">
    <property type="entry name" value="Polysacc_synth"/>
</dbReference>
<keyword evidence="3 6" id="KW-0812">Transmembrane</keyword>
<comment type="caution">
    <text evidence="7">The sequence shown here is derived from an EMBL/GenBank/DDBJ whole genome shotgun (WGS) entry which is preliminary data.</text>
</comment>
<keyword evidence="5 6" id="KW-0472">Membrane</keyword>
<keyword evidence="2" id="KW-1003">Cell membrane</keyword>
<proteinExistence type="predicted"/>
<evidence type="ECO:0000256" key="6">
    <source>
        <dbReference type="SAM" id="Phobius"/>
    </source>
</evidence>
<feature type="transmembrane region" description="Helical" evidence="6">
    <location>
        <begin position="305"/>
        <end position="327"/>
    </location>
</feature>
<feature type="transmembrane region" description="Helical" evidence="6">
    <location>
        <begin position="193"/>
        <end position="214"/>
    </location>
</feature>
<dbReference type="EMBL" id="JBHTMV010000003">
    <property type="protein sequence ID" value="MFD1292877.1"/>
    <property type="molecule type" value="Genomic_DNA"/>
</dbReference>
<gene>
    <name evidence="7" type="ORF">ACFQ5N_03420</name>
</gene>
<keyword evidence="8" id="KW-1185">Reference proteome</keyword>
<evidence type="ECO:0000313" key="8">
    <source>
        <dbReference type="Proteomes" id="UP001597241"/>
    </source>
</evidence>
<evidence type="ECO:0000256" key="2">
    <source>
        <dbReference type="ARBA" id="ARBA00022475"/>
    </source>
</evidence>
<feature type="transmembrane region" description="Helical" evidence="6">
    <location>
        <begin position="152"/>
        <end position="173"/>
    </location>
</feature>
<reference evidence="8" key="1">
    <citation type="journal article" date="2019" name="Int. J. Syst. Evol. Microbiol.">
        <title>The Global Catalogue of Microorganisms (GCM) 10K type strain sequencing project: providing services to taxonomists for standard genome sequencing and annotation.</title>
        <authorList>
            <consortium name="The Broad Institute Genomics Platform"/>
            <consortium name="The Broad Institute Genome Sequencing Center for Infectious Disease"/>
            <person name="Wu L."/>
            <person name="Ma J."/>
        </authorList>
    </citation>
    <scope>NUCLEOTIDE SEQUENCE [LARGE SCALE GENOMIC DNA]</scope>
    <source>
        <strain evidence="8">CCUG 62221</strain>
    </source>
</reference>
<feature type="transmembrane region" description="Helical" evidence="6">
    <location>
        <begin position="266"/>
        <end position="284"/>
    </location>
</feature>
<protein>
    <submittedName>
        <fullName evidence="7">Polysaccharide biosynthesis C-terminal domain-containing protein</fullName>
    </submittedName>
</protein>
<keyword evidence="4 6" id="KW-1133">Transmembrane helix</keyword>
<accession>A0ABW3WL65</accession>
<evidence type="ECO:0000256" key="4">
    <source>
        <dbReference type="ARBA" id="ARBA00022989"/>
    </source>
</evidence>
<evidence type="ECO:0000313" key="7">
    <source>
        <dbReference type="EMBL" id="MFD1292877.1"/>
    </source>
</evidence>
<feature type="transmembrane region" description="Helical" evidence="6">
    <location>
        <begin position="79"/>
        <end position="101"/>
    </location>
</feature>
<dbReference type="RefSeq" id="WP_386807763.1">
    <property type="nucleotide sequence ID" value="NZ_JBHTMV010000003.1"/>
</dbReference>
<feature type="transmembrane region" description="Helical" evidence="6">
    <location>
        <begin position="373"/>
        <end position="392"/>
    </location>
</feature>
<feature type="transmembrane region" description="Helical" evidence="6">
    <location>
        <begin position="430"/>
        <end position="448"/>
    </location>
</feature>
<feature type="transmembrane region" description="Helical" evidence="6">
    <location>
        <begin position="12"/>
        <end position="32"/>
    </location>
</feature>
<feature type="transmembrane region" description="Helical" evidence="6">
    <location>
        <begin position="226"/>
        <end position="246"/>
    </location>
</feature>
<evidence type="ECO:0000256" key="3">
    <source>
        <dbReference type="ARBA" id="ARBA00022692"/>
    </source>
</evidence>
<feature type="transmembrane region" description="Helical" evidence="6">
    <location>
        <begin position="121"/>
        <end position="140"/>
    </location>
</feature>
<dbReference type="Proteomes" id="UP001597241">
    <property type="component" value="Unassembled WGS sequence"/>
</dbReference>
<dbReference type="PANTHER" id="PTHR30250:SF11">
    <property type="entry name" value="O-ANTIGEN TRANSPORTER-RELATED"/>
    <property type="match status" value="1"/>
</dbReference>
<dbReference type="InterPro" id="IPR050833">
    <property type="entry name" value="Poly_Biosynth_Transport"/>
</dbReference>
<comment type="subcellular location">
    <subcellularLocation>
        <location evidence="1">Cell membrane</location>
        <topology evidence="1">Multi-pass membrane protein</topology>
    </subcellularLocation>
</comment>
<dbReference type="Pfam" id="PF01943">
    <property type="entry name" value="Polysacc_synt"/>
    <property type="match status" value="1"/>
</dbReference>
<name>A0ABW3WL65_9FLAO</name>
<evidence type="ECO:0000256" key="5">
    <source>
        <dbReference type="ARBA" id="ARBA00023136"/>
    </source>
</evidence>
<evidence type="ECO:0000256" key="1">
    <source>
        <dbReference type="ARBA" id="ARBA00004651"/>
    </source>
</evidence>
<feature type="transmembrane region" description="Helical" evidence="6">
    <location>
        <begin position="47"/>
        <end position="67"/>
    </location>
</feature>
<feature type="transmembrane region" description="Helical" evidence="6">
    <location>
        <begin position="454"/>
        <end position="471"/>
    </location>
</feature>
<sequence length="485" mass="55768">MSTLKRFFQDTVIYGIAAVLPRVINFLLVRVHTDALAADKYAVNSDFYIWAALFAVFLTFGMETAFFRFYNTEKKKDKLISTTFVSMLFSATVLIVVISVFFDFFEQFLDFEHNPLRLKLFVGILALDTISMVPFAYLRVTNRPIRYAAIKLVNVGVIVVVNLLFLRYIPYFLNKGIELPLVVKNIYNGTATVNFIFIANILGSAISFLLLLPYLMKFKFQFDVQLLKKILAYSWPIMVAGLAYVINENLDKFLIKRIVGEAEMGIYSACYKLAIFMNLYIMAFRLGAEPFFFNQSSKKNAKHTYALIMNYFIIIGSLVFIGIVGFIDILKYFINPNYWADLAIVPIILLANLFLGIYYNLAIWYKLTDKTRYGMYFSIIGALLTIVLNVWLIPIIGIMAAAYATLIAYGCMTVVSYLFGKKHYPIQYNLQKIAVYLIASVVISWISFNYFRGNFWVSTLLITCFAAIIYVKEKKELTAILKRRR</sequence>
<dbReference type="PANTHER" id="PTHR30250">
    <property type="entry name" value="PST FAMILY PREDICTED COLANIC ACID TRANSPORTER"/>
    <property type="match status" value="1"/>
</dbReference>
<organism evidence="7 8">
    <name type="scientific">Lutibacter holmesii</name>
    <dbReference type="NCBI Taxonomy" id="1137985"/>
    <lineage>
        <taxon>Bacteria</taxon>
        <taxon>Pseudomonadati</taxon>
        <taxon>Bacteroidota</taxon>
        <taxon>Flavobacteriia</taxon>
        <taxon>Flavobacteriales</taxon>
        <taxon>Flavobacteriaceae</taxon>
        <taxon>Lutibacter</taxon>
    </lineage>
</organism>
<feature type="transmembrane region" description="Helical" evidence="6">
    <location>
        <begin position="339"/>
        <end position="361"/>
    </location>
</feature>
<feature type="transmembrane region" description="Helical" evidence="6">
    <location>
        <begin position="398"/>
        <end position="418"/>
    </location>
</feature>